<evidence type="ECO:0000313" key="6">
    <source>
        <dbReference type="Proteomes" id="UP000519115"/>
    </source>
</evidence>
<dbReference type="GO" id="GO:0005737">
    <property type="term" value="C:cytoplasm"/>
    <property type="evidence" value="ECO:0007669"/>
    <property type="project" value="UniProtKB-SubCell"/>
</dbReference>
<keyword evidence="3" id="KW-0175">Coiled coil</keyword>
<reference evidence="5 6" key="1">
    <citation type="submission" date="2019-09" db="EMBL/GenBank/DDBJ databases">
        <title>Bird 10,000 Genomes (B10K) Project - Family phase.</title>
        <authorList>
            <person name="Zhang G."/>
        </authorList>
    </citation>
    <scope>NUCLEOTIDE SEQUENCE [LARGE SCALE GENOMIC DNA]</scope>
    <source>
        <strain evidence="5">B10K-DU-007-42</strain>
        <tissue evidence="5">Muscle</tissue>
    </source>
</reference>
<dbReference type="InterPro" id="IPR043936">
    <property type="entry name" value="HOOK_N"/>
</dbReference>
<dbReference type="Gene3D" id="1.10.418.10">
    <property type="entry name" value="Calponin-like domain"/>
    <property type="match status" value="1"/>
</dbReference>
<proteinExistence type="predicted"/>
<dbReference type="PANTHER" id="PTHR18947:SF37">
    <property type="entry name" value="PROTEIN HOOK HOMOLOG 2"/>
    <property type="match status" value="1"/>
</dbReference>
<feature type="domain" description="Calponin-homology (CH)" evidence="4">
    <location>
        <begin position="1"/>
        <end position="80"/>
    </location>
</feature>
<dbReference type="EMBL" id="VXAF01001458">
    <property type="protein sequence ID" value="NXJ58162.1"/>
    <property type="molecule type" value="Genomic_DNA"/>
</dbReference>
<sequence>FAPPSPCASPQDLASGVALAHVLHSIDASWFNETWLGRIRDDAEDNWRLKVSNLRKVLQSILEYWQDVSVGVRGGPRHPG</sequence>
<dbReference type="PROSITE" id="PS50021">
    <property type="entry name" value="CH"/>
    <property type="match status" value="1"/>
</dbReference>
<dbReference type="GO" id="GO:0008017">
    <property type="term" value="F:microtubule binding"/>
    <property type="evidence" value="ECO:0007669"/>
    <property type="project" value="TreeGrafter"/>
</dbReference>
<dbReference type="SUPFAM" id="SSF116907">
    <property type="entry name" value="Hook domain"/>
    <property type="match status" value="1"/>
</dbReference>
<name>A0A7L0CGA3_9AVES</name>
<dbReference type="InterPro" id="IPR036872">
    <property type="entry name" value="CH_dom_sf"/>
</dbReference>
<evidence type="ECO:0000259" key="4">
    <source>
        <dbReference type="PROSITE" id="PS50021"/>
    </source>
</evidence>
<dbReference type="AlphaFoldDB" id="A0A7L0CGA3"/>
<keyword evidence="6" id="KW-1185">Reference proteome</keyword>
<dbReference type="InterPro" id="IPR001715">
    <property type="entry name" value="CH_dom"/>
</dbReference>
<comment type="caution">
    <text evidence="5">The sequence shown here is derived from an EMBL/GenBank/DDBJ whole genome shotgun (WGS) entry which is preliminary data.</text>
</comment>
<organism evidence="5 6">
    <name type="scientific">Spizaetus tyrannus</name>
    <name type="common">black hawk-eagle</name>
    <dbReference type="NCBI Taxonomy" id="252798"/>
    <lineage>
        <taxon>Eukaryota</taxon>
        <taxon>Metazoa</taxon>
        <taxon>Chordata</taxon>
        <taxon>Craniata</taxon>
        <taxon>Vertebrata</taxon>
        <taxon>Euteleostomi</taxon>
        <taxon>Archelosauria</taxon>
        <taxon>Archosauria</taxon>
        <taxon>Dinosauria</taxon>
        <taxon>Saurischia</taxon>
        <taxon>Theropoda</taxon>
        <taxon>Coelurosauria</taxon>
        <taxon>Aves</taxon>
        <taxon>Neognathae</taxon>
        <taxon>Neoaves</taxon>
        <taxon>Telluraves</taxon>
        <taxon>Accipitrimorphae</taxon>
        <taxon>Accipitriformes</taxon>
        <taxon>Accipitridae</taxon>
        <taxon>Accipitrinae</taxon>
        <taxon>Spizaetus</taxon>
    </lineage>
</organism>
<dbReference type="GO" id="GO:0005813">
    <property type="term" value="C:centrosome"/>
    <property type="evidence" value="ECO:0007669"/>
    <property type="project" value="TreeGrafter"/>
</dbReference>
<protein>
    <submittedName>
        <fullName evidence="5">HOOK2 protein</fullName>
    </submittedName>
</protein>
<keyword evidence="2" id="KW-0963">Cytoplasm</keyword>
<evidence type="ECO:0000256" key="1">
    <source>
        <dbReference type="ARBA" id="ARBA00004496"/>
    </source>
</evidence>
<dbReference type="GO" id="GO:0030705">
    <property type="term" value="P:cytoskeleton-dependent intracellular transport"/>
    <property type="evidence" value="ECO:0007669"/>
    <property type="project" value="InterPro"/>
</dbReference>
<evidence type="ECO:0000313" key="5">
    <source>
        <dbReference type="EMBL" id="NXJ58162.1"/>
    </source>
</evidence>
<dbReference type="GO" id="GO:0051959">
    <property type="term" value="F:dynein light intermediate chain binding"/>
    <property type="evidence" value="ECO:0007669"/>
    <property type="project" value="TreeGrafter"/>
</dbReference>
<feature type="non-terminal residue" evidence="5">
    <location>
        <position position="80"/>
    </location>
</feature>
<dbReference type="GO" id="GO:0031122">
    <property type="term" value="P:cytoplasmic microtubule organization"/>
    <property type="evidence" value="ECO:0007669"/>
    <property type="project" value="TreeGrafter"/>
</dbReference>
<feature type="non-terminal residue" evidence="5">
    <location>
        <position position="1"/>
    </location>
</feature>
<accession>A0A7L0CGA3</accession>
<comment type="subcellular location">
    <subcellularLocation>
        <location evidence="1">Cytoplasm</location>
    </subcellularLocation>
</comment>
<dbReference type="Proteomes" id="UP000519115">
    <property type="component" value="Unassembled WGS sequence"/>
</dbReference>
<evidence type="ECO:0000256" key="2">
    <source>
        <dbReference type="ARBA" id="ARBA00022490"/>
    </source>
</evidence>
<evidence type="ECO:0000256" key="3">
    <source>
        <dbReference type="ARBA" id="ARBA00023054"/>
    </source>
</evidence>
<gene>
    <name evidence="5" type="primary">Hook2_0</name>
    <name evidence="5" type="ORF">SPITYR_R16089</name>
</gene>
<dbReference type="Pfam" id="PF19047">
    <property type="entry name" value="HOOK_N"/>
    <property type="match status" value="1"/>
</dbReference>
<dbReference type="PANTHER" id="PTHR18947">
    <property type="entry name" value="HOOK PROTEINS"/>
    <property type="match status" value="1"/>
</dbReference>